<sequence>GTSPVAISDTVDAFKDSTEISAIALSPSTASGYKDMYKNLKTSSNAYGYMGFTSMSSYDTDACASKHNSKIGCMAIILFKRNLTQNIGPACSNPPSATIIKCGSWRGPATPENTVNAGYTDNNSTITIAGSNRYVQDKTPSVPEYDGPSSLGNAAINAPMDCSNSYDTYMGFKIFPDGSFDPALCAAACTATSNYNIAHPPATGEPRTCRSFNAYILLKNGNVEGQYCSLFGMYTRAWDSSHATNSGQYHGSDSYTVQNSVGYKNSTGSSQKC</sequence>
<evidence type="ECO:0000313" key="1">
    <source>
        <dbReference type="EMBL" id="KAF2194800.1"/>
    </source>
</evidence>
<proteinExistence type="predicted"/>
<evidence type="ECO:0000313" key="2">
    <source>
        <dbReference type="Proteomes" id="UP000800200"/>
    </source>
</evidence>
<dbReference type="OrthoDB" id="271448at2759"/>
<accession>A0A6A6EXF0</accession>
<organism evidence="1 2">
    <name type="scientific">Zopfia rhizophila CBS 207.26</name>
    <dbReference type="NCBI Taxonomy" id="1314779"/>
    <lineage>
        <taxon>Eukaryota</taxon>
        <taxon>Fungi</taxon>
        <taxon>Dikarya</taxon>
        <taxon>Ascomycota</taxon>
        <taxon>Pezizomycotina</taxon>
        <taxon>Dothideomycetes</taxon>
        <taxon>Dothideomycetes incertae sedis</taxon>
        <taxon>Zopfiaceae</taxon>
        <taxon>Zopfia</taxon>
    </lineage>
</organism>
<dbReference type="EMBL" id="ML994611">
    <property type="protein sequence ID" value="KAF2194800.1"/>
    <property type="molecule type" value="Genomic_DNA"/>
</dbReference>
<dbReference type="PANTHER" id="PTHR36578">
    <property type="entry name" value="CHROMOSOME 15, WHOLE GENOME SHOTGUN SEQUENCE"/>
    <property type="match status" value="1"/>
</dbReference>
<dbReference type="PANTHER" id="PTHR36578:SF1">
    <property type="entry name" value="APPLE DOMAIN-CONTAINING PROTEIN"/>
    <property type="match status" value="1"/>
</dbReference>
<feature type="non-terminal residue" evidence="1">
    <location>
        <position position="273"/>
    </location>
</feature>
<keyword evidence="2" id="KW-1185">Reference proteome</keyword>
<gene>
    <name evidence="1" type="ORF">K469DRAFT_510701</name>
</gene>
<reference evidence="1" key="1">
    <citation type="journal article" date="2020" name="Stud. Mycol.">
        <title>101 Dothideomycetes genomes: a test case for predicting lifestyles and emergence of pathogens.</title>
        <authorList>
            <person name="Haridas S."/>
            <person name="Albert R."/>
            <person name="Binder M."/>
            <person name="Bloem J."/>
            <person name="Labutti K."/>
            <person name="Salamov A."/>
            <person name="Andreopoulos B."/>
            <person name="Baker S."/>
            <person name="Barry K."/>
            <person name="Bills G."/>
            <person name="Bluhm B."/>
            <person name="Cannon C."/>
            <person name="Castanera R."/>
            <person name="Culley D."/>
            <person name="Daum C."/>
            <person name="Ezra D."/>
            <person name="Gonzalez J."/>
            <person name="Henrissat B."/>
            <person name="Kuo A."/>
            <person name="Liang C."/>
            <person name="Lipzen A."/>
            <person name="Lutzoni F."/>
            <person name="Magnuson J."/>
            <person name="Mondo S."/>
            <person name="Nolan M."/>
            <person name="Ohm R."/>
            <person name="Pangilinan J."/>
            <person name="Park H.-J."/>
            <person name="Ramirez L."/>
            <person name="Alfaro M."/>
            <person name="Sun H."/>
            <person name="Tritt A."/>
            <person name="Yoshinaga Y."/>
            <person name="Zwiers L.-H."/>
            <person name="Turgeon B."/>
            <person name="Goodwin S."/>
            <person name="Spatafora J."/>
            <person name="Crous P."/>
            <person name="Grigoriev I."/>
        </authorList>
    </citation>
    <scope>NUCLEOTIDE SEQUENCE</scope>
    <source>
        <strain evidence="1">CBS 207.26</strain>
    </source>
</reference>
<feature type="non-terminal residue" evidence="1">
    <location>
        <position position="1"/>
    </location>
</feature>
<name>A0A6A6EXF0_9PEZI</name>
<dbReference type="Proteomes" id="UP000800200">
    <property type="component" value="Unassembled WGS sequence"/>
</dbReference>
<dbReference type="AlphaFoldDB" id="A0A6A6EXF0"/>
<protein>
    <submittedName>
        <fullName evidence="1">Uncharacterized protein</fullName>
    </submittedName>
</protein>